<dbReference type="PANTHER" id="PTHR10194:SF148">
    <property type="entry name" value="GTPASE-ACTIVATING PROTEIN"/>
    <property type="match status" value="1"/>
</dbReference>
<proteinExistence type="predicted"/>
<dbReference type="CDD" id="cd04010">
    <property type="entry name" value="C2B_RasA3"/>
    <property type="match status" value="1"/>
</dbReference>
<dbReference type="CDD" id="cd08401">
    <property type="entry name" value="C2A_RasA2_RasA3"/>
    <property type="match status" value="1"/>
</dbReference>
<dbReference type="InterPro" id="IPR011993">
    <property type="entry name" value="PH-like_dom_sf"/>
</dbReference>
<dbReference type="Gene3D" id="2.60.40.150">
    <property type="entry name" value="C2 domain"/>
    <property type="match status" value="2"/>
</dbReference>
<feature type="region of interest" description="Disordered" evidence="2">
    <location>
        <begin position="169"/>
        <end position="196"/>
    </location>
</feature>
<dbReference type="PROSITE" id="PS50018">
    <property type="entry name" value="RAS_GTPASE_ACTIV_2"/>
    <property type="match status" value="1"/>
</dbReference>
<dbReference type="Gene3D" id="1.10.506.10">
    <property type="entry name" value="GTPase Activation - p120gap, domain 1"/>
    <property type="match status" value="2"/>
</dbReference>
<dbReference type="PROSITE" id="PS50003">
    <property type="entry name" value="PH_DOMAIN"/>
    <property type="match status" value="1"/>
</dbReference>
<protein>
    <submittedName>
        <fullName evidence="6">CSON004583 protein</fullName>
    </submittedName>
</protein>
<gene>
    <name evidence="6" type="primary">CSON004583</name>
</gene>
<dbReference type="PANTHER" id="PTHR10194">
    <property type="entry name" value="RAS GTPASE-ACTIVATING PROTEINS"/>
    <property type="match status" value="1"/>
</dbReference>
<dbReference type="InterPro" id="IPR001936">
    <property type="entry name" value="RasGAP_dom"/>
</dbReference>
<dbReference type="CDD" id="cd01244">
    <property type="entry name" value="PH_GAP1-like"/>
    <property type="match status" value="1"/>
</dbReference>
<dbReference type="Gene3D" id="2.30.29.30">
    <property type="entry name" value="Pleckstrin-homology domain (PH domain)/Phosphotyrosine-binding domain (PTB)"/>
    <property type="match status" value="1"/>
</dbReference>
<dbReference type="AlphaFoldDB" id="A0A336LX96"/>
<dbReference type="InterPro" id="IPR039360">
    <property type="entry name" value="Ras_GTPase"/>
</dbReference>
<dbReference type="SMART" id="SM00233">
    <property type="entry name" value="PH"/>
    <property type="match status" value="1"/>
</dbReference>
<dbReference type="Pfam" id="PF00168">
    <property type="entry name" value="C2"/>
    <property type="match status" value="2"/>
</dbReference>
<reference evidence="6" key="1">
    <citation type="submission" date="2018-07" db="EMBL/GenBank/DDBJ databases">
        <authorList>
            <person name="Quirk P.G."/>
            <person name="Krulwich T.A."/>
        </authorList>
    </citation>
    <scope>NUCLEOTIDE SEQUENCE</scope>
</reference>
<dbReference type="SMART" id="SM00323">
    <property type="entry name" value="RasGAP"/>
    <property type="match status" value="1"/>
</dbReference>
<dbReference type="VEuPathDB" id="VectorBase:CSON004583"/>
<dbReference type="GO" id="GO:0005096">
    <property type="term" value="F:GTPase activator activity"/>
    <property type="evidence" value="ECO:0007669"/>
    <property type="project" value="UniProtKB-KW"/>
</dbReference>
<dbReference type="SMART" id="SM00239">
    <property type="entry name" value="C2"/>
    <property type="match status" value="2"/>
</dbReference>
<evidence type="ECO:0000313" key="6">
    <source>
        <dbReference type="EMBL" id="SSX21399.1"/>
    </source>
</evidence>
<dbReference type="PROSITE" id="PS00509">
    <property type="entry name" value="RAS_GTPASE_ACTIV_1"/>
    <property type="match status" value="1"/>
</dbReference>
<feature type="domain" description="C2" evidence="4">
    <location>
        <begin position="11"/>
        <end position="135"/>
    </location>
</feature>
<dbReference type="SUPFAM" id="SSF50729">
    <property type="entry name" value="PH domain-like"/>
    <property type="match status" value="1"/>
</dbReference>
<evidence type="ECO:0000259" key="4">
    <source>
        <dbReference type="PROSITE" id="PS50004"/>
    </source>
</evidence>
<accession>A0A336LX96</accession>
<name>A0A336LX96_CULSO</name>
<organism evidence="6">
    <name type="scientific">Culicoides sonorensis</name>
    <name type="common">Biting midge</name>
    <dbReference type="NCBI Taxonomy" id="179676"/>
    <lineage>
        <taxon>Eukaryota</taxon>
        <taxon>Metazoa</taxon>
        <taxon>Ecdysozoa</taxon>
        <taxon>Arthropoda</taxon>
        <taxon>Hexapoda</taxon>
        <taxon>Insecta</taxon>
        <taxon>Pterygota</taxon>
        <taxon>Neoptera</taxon>
        <taxon>Endopterygota</taxon>
        <taxon>Diptera</taxon>
        <taxon>Nematocera</taxon>
        <taxon>Chironomoidea</taxon>
        <taxon>Ceratopogonidae</taxon>
        <taxon>Ceratopogoninae</taxon>
        <taxon>Culicoides</taxon>
        <taxon>Monoculicoides</taxon>
    </lineage>
</organism>
<feature type="domain" description="C2" evidence="4">
    <location>
        <begin position="207"/>
        <end position="349"/>
    </location>
</feature>
<dbReference type="InterPro" id="IPR035892">
    <property type="entry name" value="C2_domain_sf"/>
</dbReference>
<evidence type="ECO:0000259" key="3">
    <source>
        <dbReference type="PROSITE" id="PS50003"/>
    </source>
</evidence>
<dbReference type="PROSITE" id="PS50004">
    <property type="entry name" value="C2"/>
    <property type="match status" value="2"/>
</dbReference>
<dbReference type="InterPro" id="IPR000008">
    <property type="entry name" value="C2_dom"/>
</dbReference>
<evidence type="ECO:0000256" key="2">
    <source>
        <dbReference type="SAM" id="MobiDB-lite"/>
    </source>
</evidence>
<dbReference type="CDD" id="cd05128">
    <property type="entry name" value="RasGAP_GAP1_like"/>
    <property type="match status" value="1"/>
</dbReference>
<dbReference type="Pfam" id="PF00169">
    <property type="entry name" value="PH"/>
    <property type="match status" value="1"/>
</dbReference>
<keyword evidence="1" id="KW-0343">GTPase activation</keyword>
<sequence>MKHTCLRILYDDNETSNGLKMAADARIRLCEQLRIKIGEAKNLLGRTNSCGTVGNRDVYCTVALDQEEICRTPTIERTLSPFFGEEYQFEIPRKFRFLSVYIWDRDKHLKQDKAIGKIAIKREELHRYNHKDHWFSLIPVDEDSEVQGMAHLEIGIDDGSSLSKRDDTNFGCGSDATKENALGTNGKGQGTSPTPKSILKTNSEFSKKANILESLSALRIEQKPRIILKLTECIDLARKNGSCDPYAVVTAFYSNKRKIVKRTKVKKKTVNPQFNDIMCFDLNVDCNESKHDSNSAYTVAPLGGADLCEITITLWHDSPVMGDDVFLGEIKLQVRGKQQQNALQPNAWYFLQPRSTHSKPARSCATPPGTRLSSDSSMGSLRLKLHYTADHVFPLATYDNLLNLLIQSMDQRPITASAVYILGEIISNKTEVAQPLVRLFTYKNLIAPMIKALADHEISKLTDPTTIFRGNTLVSKMMDEAMRLSGLHYLHSTLRPIVEEIIAERKPCEIDPMRVKDEALISTNLVNLHNYVEKVFAAITQSATKCPAVLCQIFHDLRESAAKHFPANKEVRFSVVSGFIFLRFFAPAILGPKLFDLTNEPLDAQTSRTLTLISKTIQSLGNLVSSRSAQQPCKEQYTGQLYKQFCTEKHVDAVKHFLEVISTFGAQTEGDIIKEPVLLKEGMMTKRAQGRKRFGRRNFKTRFFKLTTQSLSYSKSKGKRLLCDIPLSDILTVRRVDERSFKMQNIFEISRKERPLYVQAANCVEEKEWIDLLTKLIQNNVSRLEFIHNCEQNDEQAKGCTTVPPTPLQMELATALDPARDLQRIHSLIMSHIAKLQVITDSDPSNSYVTAVVGPPVSSDIDEFAECRRTLTSLEKIATSLERIHKNYKTRLARDIRIGSL</sequence>
<dbReference type="InterPro" id="IPR008936">
    <property type="entry name" value="Rho_GTPase_activation_prot"/>
</dbReference>
<evidence type="ECO:0000259" key="5">
    <source>
        <dbReference type="PROSITE" id="PS50018"/>
    </source>
</evidence>
<dbReference type="OMA" id="CKEEYMA"/>
<feature type="domain" description="PH" evidence="3">
    <location>
        <begin position="677"/>
        <end position="778"/>
    </location>
</feature>
<dbReference type="EMBL" id="UFQT01000192">
    <property type="protein sequence ID" value="SSX21399.1"/>
    <property type="molecule type" value="Genomic_DNA"/>
</dbReference>
<dbReference type="InterPro" id="IPR001849">
    <property type="entry name" value="PH_domain"/>
</dbReference>
<dbReference type="Pfam" id="PF00616">
    <property type="entry name" value="RasGAP"/>
    <property type="match status" value="2"/>
</dbReference>
<dbReference type="InterPro" id="IPR023152">
    <property type="entry name" value="RasGAP_CS"/>
</dbReference>
<evidence type="ECO:0000256" key="1">
    <source>
        <dbReference type="ARBA" id="ARBA00022468"/>
    </source>
</evidence>
<dbReference type="SUPFAM" id="SSF49562">
    <property type="entry name" value="C2 domain (Calcium/lipid-binding domain, CaLB)"/>
    <property type="match status" value="2"/>
</dbReference>
<dbReference type="SUPFAM" id="SSF48350">
    <property type="entry name" value="GTPase activation domain, GAP"/>
    <property type="match status" value="1"/>
</dbReference>
<feature type="domain" description="Ras-GAP" evidence="5">
    <location>
        <begin position="428"/>
        <end position="622"/>
    </location>
</feature>